<dbReference type="Proteomes" id="UP001596143">
    <property type="component" value="Unassembled WGS sequence"/>
</dbReference>
<dbReference type="InterPro" id="IPR004360">
    <property type="entry name" value="Glyas_Fos-R_dOase_dom"/>
</dbReference>
<evidence type="ECO:0000256" key="1">
    <source>
        <dbReference type="ARBA" id="ARBA00001954"/>
    </source>
</evidence>
<accession>A0ABW0U8N0</accession>
<keyword evidence="9" id="KW-0175">Coiled coil</keyword>
<protein>
    <submittedName>
        <fullName evidence="11">3,4-dihydroxyphenylacetate 2,3-dioxygenase</fullName>
        <ecNumber evidence="11">1.13.11.15</ecNumber>
    </submittedName>
</protein>
<feature type="coiled-coil region" evidence="9">
    <location>
        <begin position="68"/>
        <end position="95"/>
    </location>
</feature>
<dbReference type="Pfam" id="PF00903">
    <property type="entry name" value="Glyoxalase"/>
    <property type="match status" value="2"/>
</dbReference>
<dbReference type="InterPro" id="IPR011981">
    <property type="entry name" value="DHPA_dOase_Mn/Fe"/>
</dbReference>
<comment type="similarity">
    <text evidence="2 8">Belongs to the extradiol ring-cleavage dioxygenase family.</text>
</comment>
<evidence type="ECO:0000256" key="6">
    <source>
        <dbReference type="ARBA" id="ARBA00023002"/>
    </source>
</evidence>
<keyword evidence="5 8" id="KW-0223">Dioxygenase</keyword>
<evidence type="ECO:0000256" key="2">
    <source>
        <dbReference type="ARBA" id="ARBA00008784"/>
    </source>
</evidence>
<evidence type="ECO:0000313" key="12">
    <source>
        <dbReference type="Proteomes" id="UP001596143"/>
    </source>
</evidence>
<reference evidence="12" key="1">
    <citation type="journal article" date="2019" name="Int. J. Syst. Evol. Microbiol.">
        <title>The Global Catalogue of Microorganisms (GCM) 10K type strain sequencing project: providing services to taxonomists for standard genome sequencing and annotation.</title>
        <authorList>
            <consortium name="The Broad Institute Genomics Platform"/>
            <consortium name="The Broad Institute Genome Sequencing Center for Infectious Disease"/>
            <person name="Wu L."/>
            <person name="Ma J."/>
        </authorList>
    </citation>
    <scope>NUCLEOTIDE SEQUENCE [LARGE SCALE GENOMIC DNA]</scope>
    <source>
        <strain evidence="12">CGMCC 1.15790</strain>
    </source>
</reference>
<keyword evidence="6 8" id="KW-0560">Oxidoreductase</keyword>
<dbReference type="SUPFAM" id="SSF54593">
    <property type="entry name" value="Glyoxalase/Bleomycin resistance protein/Dihydroxybiphenyl dioxygenase"/>
    <property type="match status" value="1"/>
</dbReference>
<feature type="domain" description="VOC" evidence="10">
    <location>
        <begin position="4"/>
        <end position="116"/>
    </location>
</feature>
<evidence type="ECO:0000256" key="9">
    <source>
        <dbReference type="SAM" id="Coils"/>
    </source>
</evidence>
<dbReference type="GO" id="GO:0008687">
    <property type="term" value="F:3,4-dihydroxyphenylacetate 2,3-dioxygenase activity"/>
    <property type="evidence" value="ECO:0007669"/>
    <property type="project" value="UniProtKB-EC"/>
</dbReference>
<dbReference type="Gene3D" id="3.10.180.10">
    <property type="entry name" value="2,3-Dihydroxybiphenyl 1,2-Dioxygenase, domain 1"/>
    <property type="match status" value="2"/>
</dbReference>
<dbReference type="RefSeq" id="WP_270896945.1">
    <property type="nucleotide sequence ID" value="NZ_JBHSPF010000050.1"/>
</dbReference>
<evidence type="ECO:0000259" key="10">
    <source>
        <dbReference type="PROSITE" id="PS51819"/>
    </source>
</evidence>
<evidence type="ECO:0000256" key="8">
    <source>
        <dbReference type="RuleBase" id="RU000683"/>
    </source>
</evidence>
<comment type="caution">
    <text evidence="11">The sequence shown here is derived from an EMBL/GenBank/DDBJ whole genome shotgun (WGS) entry which is preliminary data.</text>
</comment>
<dbReference type="PANTHER" id="PTHR36113:SF1">
    <property type="entry name" value="GLYOXALASE_BLEOMYCIN RESISTANCE PROTEIN_DIOXYGENASE"/>
    <property type="match status" value="1"/>
</dbReference>
<dbReference type="EMBL" id="JBHSPF010000050">
    <property type="protein sequence ID" value="MFC5629149.1"/>
    <property type="molecule type" value="Genomic_DNA"/>
</dbReference>
<dbReference type="InterPro" id="IPR051332">
    <property type="entry name" value="Fosfomycin_Res_Enzymes"/>
</dbReference>
<sequence>MIYRLGYAKLNVSDLEKSLDFYEKTLGFIKTKQEGKTAYLRAVEEFDQYSLILHEDRDNVCLHHFGLRVSSEEALDEIKQKNEELGVEMEEVKDEDLGRVIKIVTPSGHPVAFYHHSPQVNVYHGENRDVILPMRRSHLQNGVPPVRIDHMNIRVPNVNKEWDFWKNFGFSMSEYVEGDNENERYAAWLRREPFTHDIALVYKEVASLHHVAFIVDGVTGVVKTADILADAGYRDSIEYGPGRHGVSNAFFLYIKDPDGHRIEIYADDYKRDLDQEPIGWTQEAYEKNGRLWWGSEVPASFKETTPINKNFIKKDELVK</sequence>
<feature type="domain" description="VOC" evidence="10">
    <location>
        <begin position="147"/>
        <end position="267"/>
    </location>
</feature>
<keyword evidence="3" id="KW-0479">Metal-binding</keyword>
<dbReference type="InterPro" id="IPR000486">
    <property type="entry name" value="Xdiol_ring_cleave_dOase_1/2"/>
</dbReference>
<proteinExistence type="inferred from homology"/>
<organism evidence="11 12">
    <name type="scientific">Aliibacillus thermotolerans</name>
    <dbReference type="NCBI Taxonomy" id="1834418"/>
    <lineage>
        <taxon>Bacteria</taxon>
        <taxon>Bacillati</taxon>
        <taxon>Bacillota</taxon>
        <taxon>Bacilli</taxon>
        <taxon>Bacillales</taxon>
        <taxon>Bacillaceae</taxon>
        <taxon>Aliibacillus</taxon>
    </lineage>
</organism>
<comment type="cofactor">
    <cofactor evidence="1 8">
        <name>Fe(2+)</name>
        <dbReference type="ChEBI" id="CHEBI:29033"/>
    </cofactor>
</comment>
<evidence type="ECO:0000256" key="5">
    <source>
        <dbReference type="ARBA" id="ARBA00022964"/>
    </source>
</evidence>
<name>A0ABW0U8N0_9BACI</name>
<evidence type="ECO:0000313" key="11">
    <source>
        <dbReference type="EMBL" id="MFC5629149.1"/>
    </source>
</evidence>
<evidence type="ECO:0000256" key="3">
    <source>
        <dbReference type="ARBA" id="ARBA00022723"/>
    </source>
</evidence>
<evidence type="ECO:0000256" key="7">
    <source>
        <dbReference type="ARBA" id="ARBA00023004"/>
    </source>
</evidence>
<dbReference type="InterPro" id="IPR029068">
    <property type="entry name" value="Glyas_Bleomycin-R_OHBP_Dase"/>
</dbReference>
<evidence type="ECO:0000256" key="4">
    <source>
        <dbReference type="ARBA" id="ARBA00022797"/>
    </source>
</evidence>
<dbReference type="PROSITE" id="PS51819">
    <property type="entry name" value="VOC"/>
    <property type="match status" value="2"/>
</dbReference>
<dbReference type="NCBIfam" id="TIGR02295">
    <property type="entry name" value="HpaD"/>
    <property type="match status" value="1"/>
</dbReference>
<dbReference type="EC" id="1.13.11.15" evidence="11"/>
<keyword evidence="7 8" id="KW-0408">Iron</keyword>
<dbReference type="InterPro" id="IPR037523">
    <property type="entry name" value="VOC_core"/>
</dbReference>
<gene>
    <name evidence="11" type="primary">hpaD</name>
    <name evidence="11" type="ORF">ACFPTR_09765</name>
</gene>
<dbReference type="PROSITE" id="PS00082">
    <property type="entry name" value="EXTRADIOL_DIOXYGENAS"/>
    <property type="match status" value="1"/>
</dbReference>
<dbReference type="PANTHER" id="PTHR36113">
    <property type="entry name" value="LYASE, PUTATIVE-RELATED-RELATED"/>
    <property type="match status" value="1"/>
</dbReference>
<keyword evidence="12" id="KW-1185">Reference proteome</keyword>
<keyword evidence="4 8" id="KW-0058">Aromatic hydrocarbons catabolism</keyword>